<dbReference type="Gene3D" id="1.10.405.10">
    <property type="entry name" value="Guanine Nucleotide Dissociation Inhibitor, domain 1"/>
    <property type="match status" value="1"/>
</dbReference>
<comment type="pathway">
    <text evidence="2">Plant hormone metabolism; auxin biosynthesis.</text>
</comment>
<evidence type="ECO:0000256" key="8">
    <source>
        <dbReference type="ARBA" id="ARBA00047321"/>
    </source>
</evidence>
<comment type="cofactor">
    <cofactor evidence="1">
        <name>FAD</name>
        <dbReference type="ChEBI" id="CHEBI:57692"/>
    </cofactor>
</comment>
<dbReference type="EC" id="1.13.12.3" evidence="4"/>
<dbReference type="EMBL" id="JABBJJ010000235">
    <property type="protein sequence ID" value="NMO20290.1"/>
    <property type="molecule type" value="Genomic_DNA"/>
</dbReference>
<sequence>MARTALFELFRQTTRVALASERVGAPSREATQVMRVDRRSVLKGLAAVGAGLAAMPARALETEAKPPPSSSVRVGIVGAGMAGLACAYDLKRAGILATVHEANERPGGRVFSLGGTFSGPVSFPGQVVERGAEFIDTGHKTMLGYAQEFKLAKEDLTRVPGEVFYYFGGQRHAESVVVDEYRAFVAAMRPDLQALSGAPTADTHTLVDRQYDAMDLVTYLETRGAGPVVKAAIIAAYESEYGLPASQQSCLNFLFFIRANRRSRFEPFGSSDERYHLVGGNQQIPRELAARLPGQLRYGERLEAVRKTASGALELTLRRGSTAITATYDAVVLAVPFTVLRGVRLDASLALPAWKTLAIQQLGYGTNAKMMVGYKGPVWAERGCNGTTYSDLADHQCTWETNPHSATSESAVLTDYSSGPRGASLDPNNVAREAERFVAGMERVVPGTAASVKRGAGGRILAHLEHWPSNPNTLGSYTAYRPGQFTTICGNEGKPVGNLHFAGEHANSFYWWQGFMEGAALSGKDTAAAILQAAKVATL</sequence>
<comment type="caution">
    <text evidence="11">The sequence shown here is derived from an EMBL/GenBank/DDBJ whole genome shotgun (WGS) entry which is preliminary data.</text>
</comment>
<accession>A0A848LRM9</accession>
<dbReference type="Gene3D" id="3.90.660.10">
    <property type="match status" value="1"/>
</dbReference>
<dbReference type="Gene3D" id="3.50.50.60">
    <property type="entry name" value="FAD/NAD(P)-binding domain"/>
    <property type="match status" value="1"/>
</dbReference>
<dbReference type="PANTHER" id="PTHR10742:SF410">
    <property type="entry name" value="LYSINE-SPECIFIC HISTONE DEMETHYLASE 2"/>
    <property type="match status" value="1"/>
</dbReference>
<keyword evidence="12" id="KW-1185">Reference proteome</keyword>
<gene>
    <name evidence="11" type="ORF">HG543_36340</name>
</gene>
<dbReference type="SUPFAM" id="SSF51905">
    <property type="entry name" value="FAD/NAD(P)-binding domain"/>
    <property type="match status" value="1"/>
</dbReference>
<name>A0A848LRM9_9BACT</name>
<feature type="binding site" evidence="9">
    <location>
        <begin position="101"/>
        <end position="102"/>
    </location>
    <ligand>
        <name>FAD</name>
        <dbReference type="ChEBI" id="CHEBI:57692"/>
    </ligand>
</feature>
<dbReference type="PRINTS" id="PR00757">
    <property type="entry name" value="AMINEOXDASEF"/>
</dbReference>
<feature type="binding site" evidence="9">
    <location>
        <position position="504"/>
    </location>
    <ligand>
        <name>FAD</name>
        <dbReference type="ChEBI" id="CHEBI:57692"/>
    </ligand>
</feature>
<organism evidence="11 12">
    <name type="scientific">Pyxidicoccus fallax</name>
    <dbReference type="NCBI Taxonomy" id="394095"/>
    <lineage>
        <taxon>Bacteria</taxon>
        <taxon>Pseudomonadati</taxon>
        <taxon>Myxococcota</taxon>
        <taxon>Myxococcia</taxon>
        <taxon>Myxococcales</taxon>
        <taxon>Cystobacterineae</taxon>
        <taxon>Myxococcaceae</taxon>
        <taxon>Pyxidicoccus</taxon>
    </lineage>
</organism>
<dbReference type="InterPro" id="IPR006311">
    <property type="entry name" value="TAT_signal"/>
</dbReference>
<keyword evidence="7" id="KW-0073">Auxin biosynthesis</keyword>
<evidence type="ECO:0000256" key="6">
    <source>
        <dbReference type="ARBA" id="ARBA00023002"/>
    </source>
</evidence>
<evidence type="ECO:0000256" key="5">
    <source>
        <dbReference type="ARBA" id="ARBA00017871"/>
    </source>
</evidence>
<evidence type="ECO:0000256" key="7">
    <source>
        <dbReference type="ARBA" id="ARBA00023070"/>
    </source>
</evidence>
<dbReference type="InterPro" id="IPR036188">
    <property type="entry name" value="FAD/NAD-bd_sf"/>
</dbReference>
<dbReference type="AlphaFoldDB" id="A0A848LRM9"/>
<evidence type="ECO:0000313" key="11">
    <source>
        <dbReference type="EMBL" id="NMO20290.1"/>
    </source>
</evidence>
<evidence type="ECO:0000256" key="9">
    <source>
        <dbReference type="PIRSR" id="PIRSR601613-1"/>
    </source>
</evidence>
<evidence type="ECO:0000313" key="12">
    <source>
        <dbReference type="Proteomes" id="UP000518300"/>
    </source>
</evidence>
<dbReference type="SUPFAM" id="SSF54373">
    <property type="entry name" value="FAD-linked reductases, C-terminal domain"/>
    <property type="match status" value="1"/>
</dbReference>
<dbReference type="Pfam" id="PF01593">
    <property type="entry name" value="Amino_oxidase"/>
    <property type="match status" value="1"/>
</dbReference>
<comment type="similarity">
    <text evidence="3">Belongs to the tryptophan 2-monooxygenase family.</text>
</comment>
<evidence type="ECO:0000259" key="10">
    <source>
        <dbReference type="Pfam" id="PF01593"/>
    </source>
</evidence>
<evidence type="ECO:0000256" key="4">
    <source>
        <dbReference type="ARBA" id="ARBA00012535"/>
    </source>
</evidence>
<protein>
    <recommendedName>
        <fullName evidence="5">Tryptophan 2-monooxygenase</fullName>
        <ecNumber evidence="4">1.13.12.3</ecNumber>
    </recommendedName>
</protein>
<dbReference type="GO" id="GO:0050361">
    <property type="term" value="F:tryptophan 2-monooxygenase activity"/>
    <property type="evidence" value="ECO:0007669"/>
    <property type="project" value="UniProtKB-EC"/>
</dbReference>
<keyword evidence="6" id="KW-0560">Oxidoreductase</keyword>
<reference evidence="11 12" key="1">
    <citation type="submission" date="2020-04" db="EMBL/GenBank/DDBJ databases">
        <title>Draft genome of Pyxidicoccus fallax type strain.</title>
        <authorList>
            <person name="Whitworth D.E."/>
        </authorList>
    </citation>
    <scope>NUCLEOTIDE SEQUENCE [LARGE SCALE GENOMIC DNA]</scope>
    <source>
        <strain evidence="11 12">DSM 14698</strain>
    </source>
</reference>
<proteinExistence type="inferred from homology"/>
<feature type="domain" description="Amine oxidase" evidence="10">
    <location>
        <begin position="81"/>
        <end position="531"/>
    </location>
</feature>
<dbReference type="GO" id="GO:0009851">
    <property type="term" value="P:auxin biosynthetic process"/>
    <property type="evidence" value="ECO:0007669"/>
    <property type="project" value="UniProtKB-KW"/>
</dbReference>
<dbReference type="InterPro" id="IPR002937">
    <property type="entry name" value="Amino_oxidase"/>
</dbReference>
<evidence type="ECO:0000256" key="3">
    <source>
        <dbReference type="ARBA" id="ARBA00005833"/>
    </source>
</evidence>
<comment type="catalytic activity">
    <reaction evidence="8">
        <text>L-tryptophan + O2 = indole-3-acetamide + CO2 + H2O</text>
        <dbReference type="Rhea" id="RHEA:16165"/>
        <dbReference type="ChEBI" id="CHEBI:15377"/>
        <dbReference type="ChEBI" id="CHEBI:15379"/>
        <dbReference type="ChEBI" id="CHEBI:16031"/>
        <dbReference type="ChEBI" id="CHEBI:16526"/>
        <dbReference type="ChEBI" id="CHEBI:57912"/>
        <dbReference type="EC" id="1.13.12.3"/>
    </reaction>
</comment>
<dbReference type="PROSITE" id="PS51318">
    <property type="entry name" value="TAT"/>
    <property type="match status" value="1"/>
</dbReference>
<dbReference type="InterPro" id="IPR050281">
    <property type="entry name" value="Flavin_monoamine_oxidase"/>
</dbReference>
<dbReference type="InterPro" id="IPR001613">
    <property type="entry name" value="Flavin_amine_oxidase"/>
</dbReference>
<dbReference type="Proteomes" id="UP000518300">
    <property type="component" value="Unassembled WGS sequence"/>
</dbReference>
<dbReference type="RefSeq" id="WP_169349511.1">
    <property type="nucleotide sequence ID" value="NZ_JABBJJ010000235.1"/>
</dbReference>
<dbReference type="PANTHER" id="PTHR10742">
    <property type="entry name" value="FLAVIN MONOAMINE OXIDASE"/>
    <property type="match status" value="1"/>
</dbReference>
<evidence type="ECO:0000256" key="1">
    <source>
        <dbReference type="ARBA" id="ARBA00001974"/>
    </source>
</evidence>
<evidence type="ECO:0000256" key="2">
    <source>
        <dbReference type="ARBA" id="ARBA00004814"/>
    </source>
</evidence>